<feature type="transmembrane region" description="Helical" evidence="8">
    <location>
        <begin position="175"/>
        <end position="199"/>
    </location>
</feature>
<evidence type="ECO:0000256" key="6">
    <source>
        <dbReference type="ARBA" id="ARBA00023136"/>
    </source>
</evidence>
<comment type="similarity">
    <text evidence="2 7">Belongs to the major facilitator superfamily. Sugar transporter (TC 2.A.1.1) family.</text>
</comment>
<dbReference type="OrthoDB" id="6133115at2759"/>
<dbReference type="NCBIfam" id="TIGR00879">
    <property type="entry name" value="SP"/>
    <property type="match status" value="1"/>
</dbReference>
<sequence length="501" mass="55486">MISQPTLRLQGRALSVGITVACGLAFMLFGYDQGVFGGILSNPAFQEQFDHPDATIEGQIVSSYVLGCIIGAFTSMFLGDRLGRRKSISVACTFLTAGGVLQATAFTLPHMIVGRILSGIGVGMNTTTVPMWQSETCEPKRRGILMSIQLTMLVFGFVVANWLNFGFTYIPDQPVAWRFPLAFQSVLAILTLVTVPFMVESPRWLCLRGRDEEACDVLARLAVKPSTDSGIVQELQTIQQMISHETESQGSGWRQIFTNGPQQNFRRIALGAGANFMQQFGGINVVAYYLPVVLKRSFGFSDRLSLVLSAVDSMQWMFWAGMASFVIDRVGRRRLLIFGSAGQSLCFVMAAIGLAIDTTPMNGVAVAFIFLYYFFFGLSFLVIPFMYPSEINSHRTRNLGSAIAMVTNWLGVYVIVSVTPTAIDSIGWKFYLVFAVTNFVFCPICWLFYVETSGLSLEEVDRLFEIKYHGGKNMTYHTAAEMAKEVVNVETTEHLERVDTA</sequence>
<evidence type="ECO:0000256" key="3">
    <source>
        <dbReference type="ARBA" id="ARBA00022448"/>
    </source>
</evidence>
<evidence type="ECO:0000256" key="2">
    <source>
        <dbReference type="ARBA" id="ARBA00010992"/>
    </source>
</evidence>
<gene>
    <name evidence="10" type="ORF">APUU_80460S</name>
</gene>
<evidence type="ECO:0000313" key="10">
    <source>
        <dbReference type="EMBL" id="BCS30157.1"/>
    </source>
</evidence>
<dbReference type="FunFam" id="1.20.1250.20:FF:000090">
    <property type="entry name" value="MFS sugar transporter, putative"/>
    <property type="match status" value="1"/>
</dbReference>
<feature type="transmembrane region" description="Helical" evidence="8">
    <location>
        <begin position="399"/>
        <end position="418"/>
    </location>
</feature>
<keyword evidence="11" id="KW-1185">Reference proteome</keyword>
<reference evidence="10" key="2">
    <citation type="submission" date="2021-02" db="EMBL/GenBank/DDBJ databases">
        <title>Aspergillus puulaauensis MK2 genome sequence.</title>
        <authorList>
            <person name="Futagami T."/>
            <person name="Mori K."/>
            <person name="Kadooka C."/>
            <person name="Tanaka T."/>
        </authorList>
    </citation>
    <scope>NUCLEOTIDE SEQUENCE</scope>
    <source>
        <strain evidence="10">MK2</strain>
    </source>
</reference>
<comment type="subcellular location">
    <subcellularLocation>
        <location evidence="1">Membrane</location>
        <topology evidence="1">Multi-pass membrane protein</topology>
    </subcellularLocation>
</comment>
<dbReference type="PRINTS" id="PR00171">
    <property type="entry name" value="SUGRTRNSPORT"/>
</dbReference>
<dbReference type="InterPro" id="IPR036259">
    <property type="entry name" value="MFS_trans_sf"/>
</dbReference>
<name>A0A7R7XYN1_9EURO</name>
<dbReference type="GO" id="GO:0005351">
    <property type="term" value="F:carbohydrate:proton symporter activity"/>
    <property type="evidence" value="ECO:0007669"/>
    <property type="project" value="TreeGrafter"/>
</dbReference>
<dbReference type="InterPro" id="IPR005829">
    <property type="entry name" value="Sugar_transporter_CS"/>
</dbReference>
<evidence type="ECO:0000313" key="11">
    <source>
        <dbReference type="Proteomes" id="UP000654913"/>
    </source>
</evidence>
<dbReference type="PROSITE" id="PS50850">
    <property type="entry name" value="MFS"/>
    <property type="match status" value="1"/>
</dbReference>
<feature type="domain" description="Major facilitator superfamily (MFS) profile" evidence="9">
    <location>
        <begin position="18"/>
        <end position="453"/>
    </location>
</feature>
<keyword evidence="3 7" id="KW-0813">Transport</keyword>
<keyword evidence="5 8" id="KW-1133">Transmembrane helix</keyword>
<dbReference type="Proteomes" id="UP000654913">
    <property type="component" value="Chromosome 8"/>
</dbReference>
<accession>A0A7R7XYN1</accession>
<dbReference type="Pfam" id="PF00083">
    <property type="entry name" value="Sugar_tr"/>
    <property type="match status" value="1"/>
</dbReference>
<evidence type="ECO:0000256" key="5">
    <source>
        <dbReference type="ARBA" id="ARBA00022989"/>
    </source>
</evidence>
<feature type="transmembrane region" description="Helical" evidence="8">
    <location>
        <begin position="144"/>
        <end position="163"/>
    </location>
</feature>
<dbReference type="EMBL" id="AP024450">
    <property type="protein sequence ID" value="BCS30157.1"/>
    <property type="molecule type" value="Genomic_DNA"/>
</dbReference>
<feature type="transmembrane region" description="Helical" evidence="8">
    <location>
        <begin position="362"/>
        <end position="387"/>
    </location>
</feature>
<feature type="transmembrane region" description="Helical" evidence="8">
    <location>
        <begin position="303"/>
        <end position="323"/>
    </location>
</feature>
<dbReference type="KEGG" id="apuu:APUU_80460S"/>
<dbReference type="InterPro" id="IPR003663">
    <property type="entry name" value="Sugar/inositol_transpt"/>
</dbReference>
<dbReference type="AlphaFoldDB" id="A0A7R7XYN1"/>
<keyword evidence="4 8" id="KW-0812">Transmembrane</keyword>
<dbReference type="InterPro" id="IPR005828">
    <property type="entry name" value="MFS_sugar_transport-like"/>
</dbReference>
<dbReference type="PROSITE" id="PS00216">
    <property type="entry name" value="SUGAR_TRANSPORT_1"/>
    <property type="match status" value="1"/>
</dbReference>
<dbReference type="Gene3D" id="1.20.1250.20">
    <property type="entry name" value="MFS general substrate transporter like domains"/>
    <property type="match status" value="1"/>
</dbReference>
<dbReference type="InterPro" id="IPR050360">
    <property type="entry name" value="MFS_Sugar_Transporters"/>
</dbReference>
<feature type="transmembrane region" description="Helical" evidence="8">
    <location>
        <begin position="60"/>
        <end position="79"/>
    </location>
</feature>
<feature type="transmembrane region" description="Helical" evidence="8">
    <location>
        <begin position="430"/>
        <end position="449"/>
    </location>
</feature>
<dbReference type="GO" id="GO:0016020">
    <property type="term" value="C:membrane"/>
    <property type="evidence" value="ECO:0007669"/>
    <property type="project" value="UniProtKB-SubCell"/>
</dbReference>
<evidence type="ECO:0000256" key="8">
    <source>
        <dbReference type="SAM" id="Phobius"/>
    </source>
</evidence>
<keyword evidence="6 8" id="KW-0472">Membrane</keyword>
<feature type="transmembrane region" description="Helical" evidence="8">
    <location>
        <begin position="268"/>
        <end position="291"/>
    </location>
</feature>
<organism evidence="10 11">
    <name type="scientific">Aspergillus puulaauensis</name>
    <dbReference type="NCBI Taxonomy" id="1220207"/>
    <lineage>
        <taxon>Eukaryota</taxon>
        <taxon>Fungi</taxon>
        <taxon>Dikarya</taxon>
        <taxon>Ascomycota</taxon>
        <taxon>Pezizomycotina</taxon>
        <taxon>Eurotiomycetes</taxon>
        <taxon>Eurotiomycetidae</taxon>
        <taxon>Eurotiales</taxon>
        <taxon>Aspergillaceae</taxon>
        <taxon>Aspergillus</taxon>
    </lineage>
</organism>
<evidence type="ECO:0000256" key="7">
    <source>
        <dbReference type="RuleBase" id="RU003346"/>
    </source>
</evidence>
<dbReference type="SUPFAM" id="SSF103473">
    <property type="entry name" value="MFS general substrate transporter"/>
    <property type="match status" value="1"/>
</dbReference>
<evidence type="ECO:0000256" key="1">
    <source>
        <dbReference type="ARBA" id="ARBA00004141"/>
    </source>
</evidence>
<dbReference type="PANTHER" id="PTHR48022">
    <property type="entry name" value="PLASTIDIC GLUCOSE TRANSPORTER 4"/>
    <property type="match status" value="1"/>
</dbReference>
<evidence type="ECO:0000259" key="9">
    <source>
        <dbReference type="PROSITE" id="PS50850"/>
    </source>
</evidence>
<dbReference type="InterPro" id="IPR020846">
    <property type="entry name" value="MFS_dom"/>
</dbReference>
<evidence type="ECO:0000256" key="4">
    <source>
        <dbReference type="ARBA" id="ARBA00022692"/>
    </source>
</evidence>
<feature type="transmembrane region" description="Helical" evidence="8">
    <location>
        <begin position="12"/>
        <end position="31"/>
    </location>
</feature>
<proteinExistence type="inferred from homology"/>
<dbReference type="PANTHER" id="PTHR48022:SF28">
    <property type="entry name" value="MAJOR FACILITATOR SUPERFAMILY (MFS) PROFILE DOMAIN-CONTAINING PROTEIN-RELATED"/>
    <property type="match status" value="1"/>
</dbReference>
<dbReference type="RefSeq" id="XP_041562343.1">
    <property type="nucleotide sequence ID" value="XM_041696742.1"/>
</dbReference>
<feature type="transmembrane region" description="Helical" evidence="8">
    <location>
        <begin position="335"/>
        <end position="356"/>
    </location>
</feature>
<dbReference type="GeneID" id="64980154"/>
<protein>
    <recommendedName>
        <fullName evidence="9">Major facilitator superfamily (MFS) profile domain-containing protein</fullName>
    </recommendedName>
</protein>
<reference evidence="10" key="1">
    <citation type="submission" date="2021-01" db="EMBL/GenBank/DDBJ databases">
        <authorList>
            <consortium name="Aspergillus puulaauensis MK2 genome sequencing consortium"/>
            <person name="Kazuki M."/>
            <person name="Futagami T."/>
        </authorList>
    </citation>
    <scope>NUCLEOTIDE SEQUENCE</scope>
    <source>
        <strain evidence="10">MK2</strain>
    </source>
</reference>